<evidence type="ECO:0000313" key="1">
    <source>
        <dbReference type="EMBL" id="KKM08478.1"/>
    </source>
</evidence>
<proteinExistence type="predicted"/>
<organism evidence="1">
    <name type="scientific">marine sediment metagenome</name>
    <dbReference type="NCBI Taxonomy" id="412755"/>
    <lineage>
        <taxon>unclassified sequences</taxon>
        <taxon>metagenomes</taxon>
        <taxon>ecological metagenomes</taxon>
    </lineage>
</organism>
<sequence>MTRMIDVTSFNFIAQEEKKSEEKITQLQTIKDMISLRRRL</sequence>
<dbReference type="AlphaFoldDB" id="A0A0F9KB90"/>
<protein>
    <submittedName>
        <fullName evidence="1">Uncharacterized protein</fullName>
    </submittedName>
</protein>
<reference evidence="1" key="1">
    <citation type="journal article" date="2015" name="Nature">
        <title>Complex archaea that bridge the gap between prokaryotes and eukaryotes.</title>
        <authorList>
            <person name="Spang A."/>
            <person name="Saw J.H."/>
            <person name="Jorgensen S.L."/>
            <person name="Zaremba-Niedzwiedzka K."/>
            <person name="Martijn J."/>
            <person name="Lind A.E."/>
            <person name="van Eijk R."/>
            <person name="Schleper C."/>
            <person name="Guy L."/>
            <person name="Ettema T.J."/>
        </authorList>
    </citation>
    <scope>NUCLEOTIDE SEQUENCE</scope>
</reference>
<comment type="caution">
    <text evidence="1">The sequence shown here is derived from an EMBL/GenBank/DDBJ whole genome shotgun (WGS) entry which is preliminary data.</text>
</comment>
<gene>
    <name evidence="1" type="ORF">LCGC14_1724080</name>
</gene>
<name>A0A0F9KB90_9ZZZZ</name>
<dbReference type="EMBL" id="LAZR01015557">
    <property type="protein sequence ID" value="KKM08478.1"/>
    <property type="molecule type" value="Genomic_DNA"/>
</dbReference>
<accession>A0A0F9KB90</accession>